<dbReference type="InterPro" id="IPR049712">
    <property type="entry name" value="Poly_export"/>
</dbReference>
<dbReference type="PROSITE" id="PS51257">
    <property type="entry name" value="PROKAR_LIPOPROTEIN"/>
    <property type="match status" value="1"/>
</dbReference>
<organism evidence="4 5">
    <name type="scientific">Pseudovibrio exalbescens</name>
    <dbReference type="NCBI Taxonomy" id="197461"/>
    <lineage>
        <taxon>Bacteria</taxon>
        <taxon>Pseudomonadati</taxon>
        <taxon>Pseudomonadota</taxon>
        <taxon>Alphaproteobacteria</taxon>
        <taxon>Hyphomicrobiales</taxon>
        <taxon>Stappiaceae</taxon>
        <taxon>Pseudovibrio</taxon>
    </lineage>
</organism>
<dbReference type="InterPro" id="IPR003715">
    <property type="entry name" value="Poly_export_N"/>
</dbReference>
<evidence type="ECO:0000259" key="3">
    <source>
        <dbReference type="Pfam" id="PF10531"/>
    </source>
</evidence>
<gene>
    <name evidence="4" type="ORF">A3843_13540</name>
</gene>
<dbReference type="Gene3D" id="3.30.1950.10">
    <property type="entry name" value="wza like domain"/>
    <property type="match status" value="1"/>
</dbReference>
<evidence type="ECO:0000313" key="5">
    <source>
        <dbReference type="Proteomes" id="UP000185783"/>
    </source>
</evidence>
<reference evidence="4 5" key="1">
    <citation type="submission" date="2016-03" db="EMBL/GenBank/DDBJ databases">
        <title>Genome sequence of Nesiotobacter sp. nov., a moderately halophilic alphaproteobacterium isolated from the Yellow Sea, China.</title>
        <authorList>
            <person name="Zhang G."/>
            <person name="Zhang R."/>
        </authorList>
    </citation>
    <scope>NUCLEOTIDE SEQUENCE [LARGE SCALE GENOMIC DNA]</scope>
    <source>
        <strain evidence="4 5">WB1-6</strain>
    </source>
</reference>
<accession>A0A1U7JFW4</accession>
<evidence type="ECO:0000313" key="4">
    <source>
        <dbReference type="EMBL" id="OKL43640.1"/>
    </source>
</evidence>
<dbReference type="AlphaFoldDB" id="A0A1U7JFW4"/>
<dbReference type="Pfam" id="PF02563">
    <property type="entry name" value="Poly_export"/>
    <property type="match status" value="1"/>
</dbReference>
<dbReference type="GO" id="GO:0015159">
    <property type="term" value="F:polysaccharide transmembrane transporter activity"/>
    <property type="evidence" value="ECO:0007669"/>
    <property type="project" value="InterPro"/>
</dbReference>
<feature type="domain" description="Soluble ligand binding" evidence="3">
    <location>
        <begin position="112"/>
        <end position="160"/>
    </location>
</feature>
<dbReference type="Pfam" id="PF10531">
    <property type="entry name" value="SLBB"/>
    <property type="match status" value="1"/>
</dbReference>
<evidence type="ECO:0000259" key="2">
    <source>
        <dbReference type="Pfam" id="PF02563"/>
    </source>
</evidence>
<dbReference type="PANTHER" id="PTHR33619">
    <property type="entry name" value="POLYSACCHARIDE EXPORT PROTEIN GFCE-RELATED"/>
    <property type="match status" value="1"/>
</dbReference>
<keyword evidence="5" id="KW-1185">Reference proteome</keyword>
<dbReference type="PANTHER" id="PTHR33619:SF3">
    <property type="entry name" value="POLYSACCHARIDE EXPORT PROTEIN GFCE-RELATED"/>
    <property type="match status" value="1"/>
</dbReference>
<sequence>MKTSLLALVLGAVVLSGCTGYRQPPEAIHESLLQPYTFETSDQVRVTVFGQPELSNIYTIDQTGKMSFPLIGRIVAKGKTAEQVAQIIEQRLRNGFIREPDVSVEVAQYRPVFIMGEVRSAGQYNYIAGMTAQNAIATAGGFTPRANQLDVDITRQVNGEILQGRVPLTDPLKPGDTLYIRERLF</sequence>
<dbReference type="InterPro" id="IPR019554">
    <property type="entry name" value="Soluble_ligand-bd"/>
</dbReference>
<name>A0A1U7JFW4_9HYPH</name>
<dbReference type="EMBL" id="LVVZ01000019">
    <property type="protein sequence ID" value="OKL43640.1"/>
    <property type="molecule type" value="Genomic_DNA"/>
</dbReference>
<keyword evidence="1" id="KW-0732">Signal</keyword>
<evidence type="ECO:0000256" key="1">
    <source>
        <dbReference type="ARBA" id="ARBA00022729"/>
    </source>
</evidence>
<protein>
    <submittedName>
        <fullName evidence="4">Sugar transporter</fullName>
    </submittedName>
</protein>
<dbReference type="STRING" id="197461.A3843_13540"/>
<dbReference type="Proteomes" id="UP000185783">
    <property type="component" value="Unassembled WGS sequence"/>
</dbReference>
<keyword evidence="4" id="KW-0762">Sugar transport</keyword>
<comment type="caution">
    <text evidence="4">The sequence shown here is derived from an EMBL/GenBank/DDBJ whole genome shotgun (WGS) entry which is preliminary data.</text>
</comment>
<feature type="domain" description="Polysaccharide export protein N-terminal" evidence="2">
    <location>
        <begin position="34"/>
        <end position="106"/>
    </location>
</feature>
<keyword evidence="4" id="KW-0813">Transport</keyword>
<proteinExistence type="predicted"/>
<dbReference type="RefSeq" id="WP_028480817.1">
    <property type="nucleotide sequence ID" value="NZ_LVVZ01000019.1"/>
</dbReference>